<feature type="signal peptide" evidence="2">
    <location>
        <begin position="1"/>
        <end position="26"/>
    </location>
</feature>
<dbReference type="Pfam" id="PF05617">
    <property type="entry name" value="Prolamin_like"/>
    <property type="match status" value="1"/>
</dbReference>
<dbReference type="InterPro" id="IPR040220">
    <property type="entry name" value="DD11"/>
</dbReference>
<dbReference type="EMBL" id="JAVYJV010000024">
    <property type="protein sequence ID" value="KAK4337611.1"/>
    <property type="molecule type" value="Genomic_DNA"/>
</dbReference>
<reference evidence="4" key="1">
    <citation type="submission" date="2023-12" db="EMBL/GenBank/DDBJ databases">
        <title>Genome assembly of Anisodus tanguticus.</title>
        <authorList>
            <person name="Wang Y.-J."/>
        </authorList>
    </citation>
    <scope>NUCLEOTIDE SEQUENCE</scope>
    <source>
        <strain evidence="4">KB-2021</strain>
        <tissue evidence="4">Leaf</tissue>
    </source>
</reference>
<evidence type="ECO:0000256" key="2">
    <source>
        <dbReference type="SAM" id="SignalP"/>
    </source>
</evidence>
<evidence type="ECO:0000313" key="5">
    <source>
        <dbReference type="Proteomes" id="UP001291623"/>
    </source>
</evidence>
<evidence type="ECO:0000259" key="3">
    <source>
        <dbReference type="Pfam" id="PF05617"/>
    </source>
</evidence>
<comment type="caution">
    <text evidence="4">The sequence shown here is derived from an EMBL/GenBank/DDBJ whole genome shotgun (WGS) entry which is preliminary data.</text>
</comment>
<feature type="chain" id="PRO_5042023201" description="Prolamin-like domain-containing protein" evidence="2">
    <location>
        <begin position="27"/>
        <end position="150"/>
    </location>
</feature>
<sequence>MASLNILSSFIAILIISSAIPALCKSHHHKKHPPPTMKEDEHDKYINSLPKDLIKFVENCTKYLPLKCGEKVIEDILDKGNVDKKCCHDLVRMGYKCHKSLIKVYIGLPEVKNKIDPKVIKSNAKKVFKKCVVEDKKNKHHSTYPPPILP</sequence>
<proteinExistence type="predicted"/>
<protein>
    <recommendedName>
        <fullName evidence="3">Prolamin-like domain-containing protein</fullName>
    </recommendedName>
</protein>
<name>A0AAE1QQ02_9SOLA</name>
<dbReference type="PANTHER" id="PTHR31207">
    <property type="entry name" value="ECA1 GAMETOGENESIS FAMILY PROTEIN (DUF784)-RELATED-RELATED"/>
    <property type="match status" value="1"/>
</dbReference>
<organism evidence="4 5">
    <name type="scientific">Anisodus tanguticus</name>
    <dbReference type="NCBI Taxonomy" id="243964"/>
    <lineage>
        <taxon>Eukaryota</taxon>
        <taxon>Viridiplantae</taxon>
        <taxon>Streptophyta</taxon>
        <taxon>Embryophyta</taxon>
        <taxon>Tracheophyta</taxon>
        <taxon>Spermatophyta</taxon>
        <taxon>Magnoliopsida</taxon>
        <taxon>eudicotyledons</taxon>
        <taxon>Gunneridae</taxon>
        <taxon>Pentapetalae</taxon>
        <taxon>asterids</taxon>
        <taxon>lamiids</taxon>
        <taxon>Solanales</taxon>
        <taxon>Solanaceae</taxon>
        <taxon>Solanoideae</taxon>
        <taxon>Hyoscyameae</taxon>
        <taxon>Anisodus</taxon>
    </lineage>
</organism>
<accession>A0AAE1QQ02</accession>
<keyword evidence="5" id="KW-1185">Reference proteome</keyword>
<evidence type="ECO:0000313" key="4">
    <source>
        <dbReference type="EMBL" id="KAK4337611.1"/>
    </source>
</evidence>
<dbReference type="InterPro" id="IPR008502">
    <property type="entry name" value="Prolamin-like"/>
</dbReference>
<dbReference type="AlphaFoldDB" id="A0AAE1QQ02"/>
<keyword evidence="1 2" id="KW-0732">Signal</keyword>
<evidence type="ECO:0000256" key="1">
    <source>
        <dbReference type="ARBA" id="ARBA00022729"/>
    </source>
</evidence>
<gene>
    <name evidence="4" type="ORF">RND71_042098</name>
</gene>
<dbReference type="PANTHER" id="PTHR31207:SF35">
    <property type="entry name" value="PROLAMIN-LIKE DOMAIN-CONTAINING PROTEIN"/>
    <property type="match status" value="1"/>
</dbReference>
<feature type="domain" description="Prolamin-like" evidence="3">
    <location>
        <begin position="60"/>
        <end position="131"/>
    </location>
</feature>
<dbReference type="Proteomes" id="UP001291623">
    <property type="component" value="Unassembled WGS sequence"/>
</dbReference>